<reference evidence="1 2" key="1">
    <citation type="submission" date="2014-06" db="EMBL/GenBank/DDBJ databases">
        <authorList>
            <person name="Ngugi D.K."/>
            <person name="Blom J."/>
            <person name="Alam I."/>
            <person name="Rashid M."/>
            <person name="Ba Alawi W."/>
            <person name="Zhang G."/>
            <person name="Hikmawan T."/>
            <person name="Guan Y."/>
            <person name="Antunes A."/>
            <person name="Siam R."/>
            <person name="ElDorry H."/>
            <person name="Bajic V."/>
            <person name="Stingl U."/>
        </authorList>
    </citation>
    <scope>NUCLEOTIDE SEQUENCE [LARGE SCALE GENOMIC DNA]</scope>
    <source>
        <strain evidence="1">SCGC AAA799-N04</strain>
    </source>
</reference>
<dbReference type="Proteomes" id="UP000028059">
    <property type="component" value="Unassembled WGS sequence"/>
</dbReference>
<accession>A0A081RPD0</accession>
<dbReference type="EMBL" id="JOKN01000005">
    <property type="protein sequence ID" value="KEQ57053.1"/>
    <property type="molecule type" value="Genomic_DNA"/>
</dbReference>
<gene>
    <name evidence="1" type="ORF">AAA799N04_00451</name>
</gene>
<dbReference type="AlphaFoldDB" id="A0A081RPD0"/>
<dbReference type="PATRIC" id="fig|1502293.3.peg.425"/>
<keyword evidence="2" id="KW-1185">Reference proteome</keyword>
<proteinExistence type="predicted"/>
<evidence type="ECO:0000313" key="2">
    <source>
        <dbReference type="Proteomes" id="UP000028059"/>
    </source>
</evidence>
<sequence length="166" mass="18879">MQYLNVLNTKRDFSKDLERIKSLSSKIDKKISEVKSSDDKNIEKLTLEELQDLDKIVGIADFMLVKYADKKEMRSILKYFVSVISDAAGSIEDLDDEISELIMSAEDSISKVKGIHVDISEKSDFKKKYHDGPDYDEHETSAINLTNFATEINTIGYQQNSQENTA</sequence>
<name>A0A081RPD0_9ARCH</name>
<comment type="caution">
    <text evidence="1">The sequence shown here is derived from an EMBL/GenBank/DDBJ whole genome shotgun (WGS) entry which is preliminary data.</text>
</comment>
<evidence type="ECO:0000313" key="1">
    <source>
        <dbReference type="EMBL" id="KEQ57053.1"/>
    </source>
</evidence>
<protein>
    <submittedName>
        <fullName evidence="1">Uncharacterized protein</fullName>
    </submittedName>
</protein>
<organism evidence="1 2">
    <name type="scientific">Marine Group I thaumarchaeote SCGC AAA799-N04</name>
    <dbReference type="NCBI Taxonomy" id="1502293"/>
    <lineage>
        <taxon>Archaea</taxon>
        <taxon>Nitrososphaerota</taxon>
        <taxon>Marine Group I</taxon>
    </lineage>
</organism>